<proteinExistence type="predicted"/>
<evidence type="ECO:0000313" key="1">
    <source>
        <dbReference type="EMBL" id="OGE55627.1"/>
    </source>
</evidence>
<name>A0A1F5LR81_PENAI</name>
<dbReference type="EMBL" id="LXJU01000004">
    <property type="protein sequence ID" value="OGE55627.1"/>
    <property type="molecule type" value="Genomic_DNA"/>
</dbReference>
<dbReference type="Proteomes" id="UP000177622">
    <property type="component" value="Unassembled WGS sequence"/>
</dbReference>
<gene>
    <name evidence="1" type="ORF">PENARI_c004G07347</name>
</gene>
<dbReference type="OrthoDB" id="4368996at2759"/>
<reference evidence="1 2" key="1">
    <citation type="journal article" date="2016" name="Sci. Rep.">
        <title>Penicillium arizonense, a new, genome sequenced fungal species, reveals a high chemical diversity in secreted metabolites.</title>
        <authorList>
            <person name="Grijseels S."/>
            <person name="Nielsen J.C."/>
            <person name="Randelovic M."/>
            <person name="Nielsen J."/>
            <person name="Nielsen K.F."/>
            <person name="Workman M."/>
            <person name="Frisvad J.C."/>
        </authorList>
    </citation>
    <scope>NUCLEOTIDE SEQUENCE [LARGE SCALE GENOMIC DNA]</scope>
    <source>
        <strain evidence="1 2">CBS 141311</strain>
    </source>
</reference>
<keyword evidence="2" id="KW-1185">Reference proteome</keyword>
<dbReference type="RefSeq" id="XP_022491056.1">
    <property type="nucleotide sequence ID" value="XM_022629235.1"/>
</dbReference>
<protein>
    <submittedName>
        <fullName evidence="1">Uncharacterized protein</fullName>
    </submittedName>
</protein>
<sequence>MAPVINNLPSGNPPADVDYPVEADPIKTAADPIAGYQFGRYQIMGADRQMWIEDPSTPMCPVEPSLLDINAMITAFTRGQPTWYIEYDRIWDPPFRILVDLERMDLPTTGHYHQFTICKESTNKGRRPVPNHHDLFTGLGVLVVALMYRADGPMWSDIAIAQYKTRFPIDTLRHIYIDNCTNSETEPLVTMLMGGPQDAWYGITPQQSKIQVPTVFEYGTPSYQAILGSATGKAVAALILGAFPRGTWRIAKIACWYYWGINMRFDIEPVPQPYLYTKP</sequence>
<accession>A0A1F5LR81</accession>
<evidence type="ECO:0000313" key="2">
    <source>
        <dbReference type="Proteomes" id="UP000177622"/>
    </source>
</evidence>
<organism evidence="1 2">
    <name type="scientific">Penicillium arizonense</name>
    <dbReference type="NCBI Taxonomy" id="1835702"/>
    <lineage>
        <taxon>Eukaryota</taxon>
        <taxon>Fungi</taxon>
        <taxon>Dikarya</taxon>
        <taxon>Ascomycota</taxon>
        <taxon>Pezizomycotina</taxon>
        <taxon>Eurotiomycetes</taxon>
        <taxon>Eurotiomycetidae</taxon>
        <taxon>Eurotiales</taxon>
        <taxon>Aspergillaceae</taxon>
        <taxon>Penicillium</taxon>
    </lineage>
</organism>
<dbReference type="GeneID" id="34573969"/>
<comment type="caution">
    <text evidence="1">The sequence shown here is derived from an EMBL/GenBank/DDBJ whole genome shotgun (WGS) entry which is preliminary data.</text>
</comment>
<dbReference type="AlphaFoldDB" id="A0A1F5LR81"/>